<sequence>MLPYESAASAGNAFILSSSTVGKPEIDDLLSGAGYKVRSSDLRHVAQRLERLETAMLNSSSNQLSFLASDTVLYNPSDLSSWVDSLLSEFSQTSQPLPSLPSDLSELILPNPVALDNSNIDPPTHQQLQSISFQQQQQNQAVVVTAVEEDSAIRLVHMLMTCAESVQRGELPLAGSLIGDMQALLTRVNTGCGIGKVAGYFIDALSRRIFPLANPYAGGSSTAAYENEILYHHFYEACPYLKFAHFTANQAILEAFDGQDCVHVVDFNLMHGLQWPALIQALALRPGGPPLLKLTGIGPPSPDGRDSLREIGLRLAELARSVNVHFAFRGVAASRLEDVKSWMLQVNPKEAVAVNSIMQLHKLLGSDPDRNSPIDSVLNWIRNLHPKIVTVVEQESNHNQPAFLHRFTEALYYYSTMVDSLEACALQPEKALAGMHIQREICNVVSCEGSARLERHEPLAKWRGRLIAAGFRPLHLGSNAFKQASMLLTLFSAEGYSVQENEGCLTLGWHSRPLIAASAWQAVPDADGNSPSSLGLPNGTQ</sequence>
<dbReference type="SMART" id="SM01129">
    <property type="entry name" value="DELLA"/>
    <property type="match status" value="1"/>
</dbReference>
<dbReference type="InterPro" id="IPR038088">
    <property type="entry name" value="DELLA_N_sf"/>
</dbReference>
<comment type="domain">
    <text evidence="9">The DELLA motif is required for its GA-induced degradation.</text>
</comment>
<organism evidence="11">
    <name type="scientific">Rhizophora mucronata</name>
    <name type="common">Asiatic mangrove</name>
    <dbReference type="NCBI Taxonomy" id="61149"/>
    <lineage>
        <taxon>Eukaryota</taxon>
        <taxon>Viridiplantae</taxon>
        <taxon>Streptophyta</taxon>
        <taxon>Embryophyta</taxon>
        <taxon>Tracheophyta</taxon>
        <taxon>Spermatophyta</taxon>
        <taxon>Magnoliopsida</taxon>
        <taxon>eudicotyledons</taxon>
        <taxon>Gunneridae</taxon>
        <taxon>Pentapetalae</taxon>
        <taxon>rosids</taxon>
        <taxon>fabids</taxon>
        <taxon>Malpighiales</taxon>
        <taxon>Rhizophoraceae</taxon>
        <taxon>Rhizophora</taxon>
    </lineage>
</organism>
<dbReference type="Gene3D" id="1.10.10.1290">
    <property type="entry name" value="Transcriptional regulator DELLA, N-terminal domain"/>
    <property type="match status" value="1"/>
</dbReference>
<comment type="function">
    <text evidence="9">Transcriptional regulator that acts as a repressor of the gibberellin (GA) signaling pathway. Probably acts by participating in large multiprotein complexes that repress transcription of GA-inducible genes.</text>
</comment>
<keyword evidence="7 9" id="KW-0539">Nucleus</keyword>
<dbReference type="GO" id="GO:0045944">
    <property type="term" value="P:positive regulation of transcription by RNA polymerase II"/>
    <property type="evidence" value="ECO:0007669"/>
    <property type="project" value="UniProtKB-ARBA"/>
</dbReference>
<evidence type="ECO:0000256" key="7">
    <source>
        <dbReference type="ARBA" id="ARBA00023242"/>
    </source>
</evidence>
<keyword evidence="3" id="KW-0832">Ubl conjugation</keyword>
<dbReference type="InterPro" id="IPR021914">
    <property type="entry name" value="TF_DELLA_N"/>
</dbReference>
<keyword evidence="4 9" id="KW-0939">Gibberellin signaling pathway</keyword>
<feature type="domain" description="Transcriptional factor DELLA N-terminal" evidence="10">
    <location>
        <begin position="27"/>
        <end position="94"/>
    </location>
</feature>
<feature type="region of interest" description="SAW" evidence="8">
    <location>
        <begin position="446"/>
        <end position="521"/>
    </location>
</feature>
<name>A0A2P2MXN3_RHIMU</name>
<feature type="short sequence motif" description="LXXLL motif" evidence="8">
    <location>
        <begin position="360"/>
        <end position="364"/>
    </location>
</feature>
<dbReference type="InterPro" id="IPR005202">
    <property type="entry name" value="TF_GRAS"/>
</dbReference>
<accession>A0A2P2MXN3</accession>
<dbReference type="FunFam" id="1.10.10.1290:FF:000001">
    <property type="entry name" value="DELLA protein GAI"/>
    <property type="match status" value="1"/>
</dbReference>
<dbReference type="GO" id="GO:0009740">
    <property type="term" value="P:gibberellic acid mediated signaling pathway"/>
    <property type="evidence" value="ECO:0007669"/>
    <property type="project" value="UniProtKB-UniRule"/>
</dbReference>
<protein>
    <recommendedName>
        <fullName evidence="9">DELLA protein</fullName>
    </recommendedName>
</protein>
<feature type="short sequence motif" description="VHIID" evidence="8">
    <location>
        <begin position="262"/>
        <end position="266"/>
    </location>
</feature>
<dbReference type="PANTHER" id="PTHR31636">
    <property type="entry name" value="OSJNBA0084A10.13 PROTEIN-RELATED"/>
    <property type="match status" value="1"/>
</dbReference>
<dbReference type="GO" id="GO:0005634">
    <property type="term" value="C:nucleus"/>
    <property type="evidence" value="ECO:0007669"/>
    <property type="project" value="UniProtKB-SubCell"/>
</dbReference>
<dbReference type="EMBL" id="GGEC01054491">
    <property type="protein sequence ID" value="MBX34975.1"/>
    <property type="molecule type" value="Transcribed_RNA"/>
</dbReference>
<reference evidence="11" key="1">
    <citation type="submission" date="2018-02" db="EMBL/GenBank/DDBJ databases">
        <title>Rhizophora mucronata_Transcriptome.</title>
        <authorList>
            <person name="Meera S.P."/>
            <person name="Sreeshan A."/>
            <person name="Augustine A."/>
        </authorList>
    </citation>
    <scope>NUCLEOTIDE SEQUENCE</scope>
    <source>
        <tissue evidence="11">Leaf</tissue>
    </source>
</reference>
<evidence type="ECO:0000256" key="5">
    <source>
        <dbReference type="ARBA" id="ARBA00023015"/>
    </source>
</evidence>
<evidence type="ECO:0000256" key="9">
    <source>
        <dbReference type="RuleBase" id="RU367159"/>
    </source>
</evidence>
<dbReference type="PROSITE" id="PS50985">
    <property type="entry name" value="GRAS"/>
    <property type="match status" value="1"/>
</dbReference>
<keyword evidence="6 9" id="KW-0804">Transcription</keyword>
<comment type="similarity">
    <text evidence="2 9">Belongs to the GRAS family. DELLA subfamily.</text>
</comment>
<evidence type="ECO:0000313" key="11">
    <source>
        <dbReference type="EMBL" id="MBX34975.1"/>
    </source>
</evidence>
<keyword evidence="5 9" id="KW-0805">Transcription regulation</keyword>
<feature type="region of interest" description="PFYRE" evidence="8">
    <location>
        <begin position="352"/>
        <end position="443"/>
    </location>
</feature>
<dbReference type="AlphaFoldDB" id="A0A2P2MXN3"/>
<comment type="caution">
    <text evidence="8">Lacks conserved residue(s) required for the propagation of feature annotation.</text>
</comment>
<evidence type="ECO:0000256" key="2">
    <source>
        <dbReference type="ARBA" id="ARBA00010273"/>
    </source>
</evidence>
<dbReference type="Pfam" id="PF03514">
    <property type="entry name" value="GRAS"/>
    <property type="match status" value="1"/>
</dbReference>
<evidence type="ECO:0000256" key="8">
    <source>
        <dbReference type="PROSITE-ProRule" id="PRU01191"/>
    </source>
</evidence>
<evidence type="ECO:0000259" key="10">
    <source>
        <dbReference type="Pfam" id="PF12041"/>
    </source>
</evidence>
<evidence type="ECO:0000256" key="3">
    <source>
        <dbReference type="ARBA" id="ARBA00022843"/>
    </source>
</evidence>
<dbReference type="Pfam" id="PF12041">
    <property type="entry name" value="DELLA"/>
    <property type="match status" value="1"/>
</dbReference>
<feature type="region of interest" description="Leucine repeat II (LRII)" evidence="8">
    <location>
        <begin position="310"/>
        <end position="342"/>
    </location>
</feature>
<comment type="subcellular location">
    <subcellularLocation>
        <location evidence="1 9">Nucleus</location>
    </subcellularLocation>
</comment>
<evidence type="ECO:0000256" key="1">
    <source>
        <dbReference type="ARBA" id="ARBA00004123"/>
    </source>
</evidence>
<proteinExistence type="inferred from homology"/>
<feature type="region of interest" description="VHIID" evidence="8">
    <location>
        <begin position="231"/>
        <end position="296"/>
    </location>
</feature>
<dbReference type="GO" id="GO:0016036">
    <property type="term" value="P:cellular response to phosphate starvation"/>
    <property type="evidence" value="ECO:0007669"/>
    <property type="project" value="UniProtKB-ARBA"/>
</dbReference>
<evidence type="ECO:0000256" key="4">
    <source>
        <dbReference type="ARBA" id="ARBA00022941"/>
    </source>
</evidence>
<evidence type="ECO:0000256" key="6">
    <source>
        <dbReference type="ARBA" id="ARBA00023163"/>
    </source>
</evidence>